<dbReference type="RefSeq" id="WP_190835188.1">
    <property type="nucleotide sequence ID" value="NZ_JACXAE010000086.1"/>
</dbReference>
<comment type="caution">
    <text evidence="1">The sequence shown here is derived from an EMBL/GenBank/DDBJ whole genome shotgun (WGS) entry which is preliminary data.</text>
</comment>
<name>A0A8J6XN61_9CYAN</name>
<proteinExistence type="predicted"/>
<evidence type="ECO:0000313" key="1">
    <source>
        <dbReference type="EMBL" id="MBD2776081.1"/>
    </source>
</evidence>
<accession>A0A8J6XN61</accession>
<keyword evidence="2" id="KW-1185">Reference proteome</keyword>
<protein>
    <submittedName>
        <fullName evidence="1">Uncharacterized protein</fullName>
    </submittedName>
</protein>
<organism evidence="1 2">
    <name type="scientific">Iningainema tapete BLCC-T55</name>
    <dbReference type="NCBI Taxonomy" id="2748662"/>
    <lineage>
        <taxon>Bacteria</taxon>
        <taxon>Bacillati</taxon>
        <taxon>Cyanobacteriota</taxon>
        <taxon>Cyanophyceae</taxon>
        <taxon>Nostocales</taxon>
        <taxon>Scytonemataceae</taxon>
        <taxon>Iningainema tapete</taxon>
    </lineage>
</organism>
<dbReference type="EMBL" id="JACXAE010000086">
    <property type="protein sequence ID" value="MBD2776081.1"/>
    <property type="molecule type" value="Genomic_DNA"/>
</dbReference>
<dbReference type="AlphaFoldDB" id="A0A8J6XN61"/>
<dbReference type="Proteomes" id="UP000629098">
    <property type="component" value="Unassembled WGS sequence"/>
</dbReference>
<gene>
    <name evidence="1" type="ORF">ICL16_29485</name>
</gene>
<sequence>MTLPTELERDFKQELNNYEESRRMPYITSIERSGIRQGLLKGIELGLKLKFGSEGLGILPEISVIEDINLLQAILEGLSLIPEISYIQDLEQLRAILAGLETVSTVEELRQIDQNTTV</sequence>
<reference evidence="1" key="1">
    <citation type="submission" date="2020-09" db="EMBL/GenBank/DDBJ databases">
        <title>Iningainema tapete sp. nov. (Scytonemataceae, Cyanobacteria) from greenhouses in central Florida (USA) produces two types of nodularin with biosynthetic potential for microcystin-LR and anabaenopeptins.</title>
        <authorList>
            <person name="Berthold D.E."/>
            <person name="Lefler F.W."/>
            <person name="Huang I.-S."/>
            <person name="Abdulla H."/>
            <person name="Zimba P.V."/>
            <person name="Laughinghouse H.D. IV."/>
        </authorList>
    </citation>
    <scope>NUCLEOTIDE SEQUENCE</scope>
    <source>
        <strain evidence="1">BLCCT55</strain>
    </source>
</reference>
<evidence type="ECO:0000313" key="2">
    <source>
        <dbReference type="Proteomes" id="UP000629098"/>
    </source>
</evidence>